<keyword evidence="2" id="KW-1185">Reference proteome</keyword>
<sequence length="83" mass="8869">TLLGAPVFEECPFKGVPSNFSVLMGARPAEPHFVSRVGLLLHYSAPPPRSGTFGTVAEGRDQTPLYECPDGVFLTPDRIGEAP</sequence>
<reference evidence="1 2" key="1">
    <citation type="submission" date="2024-08" db="EMBL/GenBank/DDBJ databases">
        <authorList>
            <person name="Cucini C."/>
            <person name="Frati F."/>
        </authorList>
    </citation>
    <scope>NUCLEOTIDE SEQUENCE [LARGE SCALE GENOMIC DNA]</scope>
</reference>
<accession>A0ABP1RYI8</accession>
<gene>
    <name evidence="1" type="ORF">ODALV1_LOCUS27442</name>
</gene>
<organism evidence="1 2">
    <name type="scientific">Orchesella dallaii</name>
    <dbReference type="NCBI Taxonomy" id="48710"/>
    <lineage>
        <taxon>Eukaryota</taxon>
        <taxon>Metazoa</taxon>
        <taxon>Ecdysozoa</taxon>
        <taxon>Arthropoda</taxon>
        <taxon>Hexapoda</taxon>
        <taxon>Collembola</taxon>
        <taxon>Entomobryomorpha</taxon>
        <taxon>Entomobryoidea</taxon>
        <taxon>Orchesellidae</taxon>
        <taxon>Orchesellinae</taxon>
        <taxon>Orchesella</taxon>
    </lineage>
</organism>
<comment type="caution">
    <text evidence="1">The sequence shown here is derived from an EMBL/GenBank/DDBJ whole genome shotgun (WGS) entry which is preliminary data.</text>
</comment>
<evidence type="ECO:0000313" key="2">
    <source>
        <dbReference type="Proteomes" id="UP001642540"/>
    </source>
</evidence>
<protein>
    <submittedName>
        <fullName evidence="1">Uncharacterized protein</fullName>
    </submittedName>
</protein>
<dbReference type="Proteomes" id="UP001642540">
    <property type="component" value="Unassembled WGS sequence"/>
</dbReference>
<proteinExistence type="predicted"/>
<name>A0ABP1RYI8_9HEXA</name>
<evidence type="ECO:0000313" key="1">
    <source>
        <dbReference type="EMBL" id="CAL8138601.1"/>
    </source>
</evidence>
<dbReference type="EMBL" id="CAXLJM020000124">
    <property type="protein sequence ID" value="CAL8138601.1"/>
    <property type="molecule type" value="Genomic_DNA"/>
</dbReference>
<feature type="non-terminal residue" evidence="1">
    <location>
        <position position="1"/>
    </location>
</feature>